<dbReference type="InterPro" id="IPR003838">
    <property type="entry name" value="ABC3_permease_C"/>
</dbReference>
<feature type="transmembrane region" description="Helical" evidence="6">
    <location>
        <begin position="284"/>
        <end position="307"/>
    </location>
</feature>
<dbReference type="Proteomes" id="UP000236488">
    <property type="component" value="Unassembled WGS sequence"/>
</dbReference>
<protein>
    <submittedName>
        <fullName evidence="8">ABC transporter permease</fullName>
    </submittedName>
</protein>
<keyword evidence="9" id="KW-1185">Reference proteome</keyword>
<keyword evidence="3 6" id="KW-0812">Transmembrane</keyword>
<dbReference type="GO" id="GO:0005886">
    <property type="term" value="C:plasma membrane"/>
    <property type="evidence" value="ECO:0007669"/>
    <property type="project" value="UniProtKB-SubCell"/>
</dbReference>
<evidence type="ECO:0000256" key="1">
    <source>
        <dbReference type="ARBA" id="ARBA00004651"/>
    </source>
</evidence>
<evidence type="ECO:0000259" key="7">
    <source>
        <dbReference type="Pfam" id="PF02687"/>
    </source>
</evidence>
<comment type="subcellular location">
    <subcellularLocation>
        <location evidence="1">Cell membrane</location>
        <topology evidence="1">Multi-pass membrane protein</topology>
    </subcellularLocation>
</comment>
<feature type="transmembrane region" description="Helical" evidence="6">
    <location>
        <begin position="242"/>
        <end position="263"/>
    </location>
</feature>
<feature type="transmembrane region" description="Helical" evidence="6">
    <location>
        <begin position="205"/>
        <end position="222"/>
    </location>
</feature>
<keyword evidence="2" id="KW-1003">Cell membrane</keyword>
<feature type="domain" description="ABC3 transporter permease C-terminal" evidence="7">
    <location>
        <begin position="64"/>
        <end position="182"/>
    </location>
</feature>
<feature type="transmembrane region" description="Helical" evidence="6">
    <location>
        <begin position="583"/>
        <end position="605"/>
    </location>
</feature>
<proteinExistence type="predicted"/>
<feature type="transmembrane region" description="Helical" evidence="6">
    <location>
        <begin position="639"/>
        <end position="662"/>
    </location>
</feature>
<feature type="transmembrane region" description="Helical" evidence="6">
    <location>
        <begin position="158"/>
        <end position="176"/>
    </location>
</feature>
<evidence type="ECO:0000256" key="2">
    <source>
        <dbReference type="ARBA" id="ARBA00022475"/>
    </source>
</evidence>
<dbReference type="InterPro" id="IPR052536">
    <property type="entry name" value="ABC-4_Integral_Memb_Prot"/>
</dbReference>
<evidence type="ECO:0000256" key="4">
    <source>
        <dbReference type="ARBA" id="ARBA00022989"/>
    </source>
</evidence>
<dbReference type="EMBL" id="PPEL01000026">
    <property type="protein sequence ID" value="PNV65538.1"/>
    <property type="molecule type" value="Genomic_DNA"/>
</dbReference>
<dbReference type="PANTHER" id="PTHR46795:SF3">
    <property type="entry name" value="ABC TRANSPORTER PERMEASE"/>
    <property type="match status" value="1"/>
</dbReference>
<feature type="transmembrane region" description="Helical" evidence="6">
    <location>
        <begin position="105"/>
        <end position="138"/>
    </location>
</feature>
<name>A0A2K2U5P8_9ACTN</name>
<feature type="transmembrane region" description="Helical" evidence="6">
    <location>
        <begin position="61"/>
        <end position="84"/>
    </location>
</feature>
<reference evidence="8 9" key="1">
    <citation type="journal article" date="2018" name="Int. J. Syst. Evol. Microbiol.">
        <title>Rubneribacter badeniensis gen. nov., sp. nov. and Enteroscipio rubneri gen. nov., sp. nov., new members of the Eggerthellaceae isolated from human faeces.</title>
        <authorList>
            <person name="Danylec N."/>
            <person name="Gobl A."/>
            <person name="Stoll D.A."/>
            <person name="Hetzer B."/>
            <person name="Kulling S.E."/>
            <person name="Huch M."/>
        </authorList>
    </citation>
    <scope>NUCLEOTIDE SEQUENCE [LARGE SCALE GENOMIC DNA]</scope>
    <source>
        <strain evidence="8 9">ResAG-85</strain>
    </source>
</reference>
<evidence type="ECO:0000256" key="5">
    <source>
        <dbReference type="ARBA" id="ARBA00023136"/>
    </source>
</evidence>
<dbReference type="AlphaFoldDB" id="A0A2K2U5P8"/>
<sequence>MLARLAVRNVRRSMRDYAVYFVTLVFGVAAFYAFNSVQSQSVLFDLRGVASADAFDLTARFLGMFSVLIACVLGFLVIYANRFLIRRRKREFGVYLLLGMRPAQVSAIVLMETACVGAASLAAGLVLGLALSQGLSFLTAGLFSIPMQQYRFVLSAEALRQTLLCFAIIFAVVALFNTLSLRRCRLVDLFGAAVRSERSRIRSPWVGLAGFAVAVGLLAWAYGTLLESGLTEFGAEFWKATALMVAGTFLFFWSAAGFAVAALERVPGVYFRGLAMFTTRQVASKVNTAFLSLSTVCVMLFFSLAVFSTGSGFVQVFSDGVEEGTLFDASLTADVYLALDGGDDEAAQAVREKAGAYGWDIARFFDESVPNWDEFVEKAAQADLYQPREGTDTYGALMERLGAGVDGGLQEEALAPQTVGVVGLSQFNAVRALAGRGPIELSAGTYAVNNAVALSEELSRAMAEEGVEIEVGGRVLSASGLYVEQPLSTSAFVTDGAMLVVPDETVEALRAAGEAPYASYLDLSYRTDRAEGDRLLEEALALALPAEGREGAQEPSYDRSPWPVTATYTADEVVEQSGGMRMMITYLALYIGFVFLITTAALLAIQQLSEASDSLARYRMLAEIGCERRMMFRSILVQVAVYFLAPLALAACHTACAVSVIARDVLDQLGVSVSDAVAAAAAFTALVYGGYLLVTYLASRGLVRASLGRRLLG</sequence>
<gene>
    <name evidence="8" type="ORF">C2L80_06115</name>
</gene>
<feature type="transmembrane region" description="Helical" evidence="6">
    <location>
        <begin position="677"/>
        <end position="699"/>
    </location>
</feature>
<dbReference type="RefSeq" id="WP_103262856.1">
    <property type="nucleotide sequence ID" value="NZ_PPEL01000026.1"/>
</dbReference>
<feature type="transmembrane region" description="Helical" evidence="6">
    <location>
        <begin position="17"/>
        <end position="34"/>
    </location>
</feature>
<evidence type="ECO:0000313" key="8">
    <source>
        <dbReference type="EMBL" id="PNV65538.1"/>
    </source>
</evidence>
<dbReference type="Pfam" id="PF02687">
    <property type="entry name" value="FtsX"/>
    <property type="match status" value="1"/>
</dbReference>
<evidence type="ECO:0000256" key="6">
    <source>
        <dbReference type="SAM" id="Phobius"/>
    </source>
</evidence>
<keyword evidence="5 6" id="KW-0472">Membrane</keyword>
<evidence type="ECO:0000256" key="3">
    <source>
        <dbReference type="ARBA" id="ARBA00022692"/>
    </source>
</evidence>
<dbReference type="PANTHER" id="PTHR46795">
    <property type="entry name" value="ABC TRANSPORTER PERMEASE-RELATED-RELATED"/>
    <property type="match status" value="1"/>
</dbReference>
<accession>A0A2K2U5P8</accession>
<comment type="caution">
    <text evidence="8">The sequence shown here is derived from an EMBL/GenBank/DDBJ whole genome shotgun (WGS) entry which is preliminary data.</text>
</comment>
<evidence type="ECO:0000313" key="9">
    <source>
        <dbReference type="Proteomes" id="UP000236488"/>
    </source>
</evidence>
<keyword evidence="4 6" id="KW-1133">Transmembrane helix</keyword>
<organism evidence="8 9">
    <name type="scientific">Rubneribacter badeniensis</name>
    <dbReference type="NCBI Taxonomy" id="2070688"/>
    <lineage>
        <taxon>Bacteria</taxon>
        <taxon>Bacillati</taxon>
        <taxon>Actinomycetota</taxon>
        <taxon>Coriobacteriia</taxon>
        <taxon>Eggerthellales</taxon>
        <taxon>Eggerthellaceae</taxon>
        <taxon>Rubneribacter</taxon>
    </lineage>
</organism>